<gene>
    <name evidence="8" type="ORF">SAMN04488068_0445</name>
</gene>
<feature type="domain" description="FAD-binding FR-type" evidence="7">
    <location>
        <begin position="234"/>
        <end position="346"/>
    </location>
</feature>
<evidence type="ECO:0000259" key="7">
    <source>
        <dbReference type="PROSITE" id="PS51384"/>
    </source>
</evidence>
<dbReference type="AlphaFoldDB" id="A0A1M5KAP9"/>
<keyword evidence="1" id="KW-0285">Flavoprotein</keyword>
<feature type="domain" description="Flavodoxin-like" evidence="6">
    <location>
        <begin position="83"/>
        <end position="220"/>
    </location>
</feature>
<dbReference type="Pfam" id="PF00175">
    <property type="entry name" value="NAD_binding_1"/>
    <property type="match status" value="1"/>
</dbReference>
<dbReference type="GO" id="GO:0005829">
    <property type="term" value="C:cytosol"/>
    <property type="evidence" value="ECO:0007669"/>
    <property type="project" value="TreeGrafter"/>
</dbReference>
<dbReference type="InterPro" id="IPR001709">
    <property type="entry name" value="Flavoprot_Pyr_Nucl_cyt_Rdtase"/>
</dbReference>
<keyword evidence="3" id="KW-0249">Electron transport</keyword>
<dbReference type="SUPFAM" id="SSF52343">
    <property type="entry name" value="Ferredoxin reductase-like, C-terminal NADP-linked domain"/>
    <property type="match status" value="1"/>
</dbReference>
<protein>
    <recommendedName>
        <fullName evidence="4">NADPH--hemoprotein reductase</fullName>
        <ecNumber evidence="4">1.6.2.4</ecNumber>
    </recommendedName>
</protein>
<keyword evidence="5" id="KW-0812">Transmembrane</keyword>
<dbReference type="EC" id="1.6.2.4" evidence="4"/>
<evidence type="ECO:0000313" key="8">
    <source>
        <dbReference type="EMBL" id="SHG49710.1"/>
    </source>
</evidence>
<keyword evidence="5" id="KW-0472">Membrane</keyword>
<dbReference type="Pfam" id="PF00258">
    <property type="entry name" value="Flavodoxin_1"/>
    <property type="match status" value="1"/>
</dbReference>
<dbReference type="Proteomes" id="UP000199758">
    <property type="component" value="Unassembled WGS sequence"/>
</dbReference>
<evidence type="ECO:0000256" key="3">
    <source>
        <dbReference type="ARBA" id="ARBA00022982"/>
    </source>
</evidence>
<evidence type="ECO:0000259" key="6">
    <source>
        <dbReference type="PROSITE" id="PS50902"/>
    </source>
</evidence>
<dbReference type="InterPro" id="IPR008254">
    <property type="entry name" value="Flavodoxin/NO_synth"/>
</dbReference>
<keyword evidence="9" id="KW-1185">Reference proteome</keyword>
<dbReference type="Gene3D" id="3.40.50.80">
    <property type="entry name" value="Nucleotide-binding domain of ferredoxin-NADP reductase (FNR) module"/>
    <property type="match status" value="1"/>
</dbReference>
<dbReference type="STRING" id="490188.SAMN04488068_0445"/>
<dbReference type="InterPro" id="IPR001433">
    <property type="entry name" value="OxRdtase_FAD/NAD-bd"/>
</dbReference>
<dbReference type="PANTHER" id="PTHR19384:SF17">
    <property type="entry name" value="NADPH--CYTOCHROME P450 REDUCTASE"/>
    <property type="match status" value="1"/>
</dbReference>
<dbReference type="GO" id="GO:0050660">
    <property type="term" value="F:flavin adenine dinucleotide binding"/>
    <property type="evidence" value="ECO:0007669"/>
    <property type="project" value="TreeGrafter"/>
</dbReference>
<dbReference type="Gene3D" id="2.40.30.10">
    <property type="entry name" value="Translation factors"/>
    <property type="match status" value="1"/>
</dbReference>
<organism evidence="8 9">
    <name type="scientific">Hydrocarboniphaga daqingensis</name>
    <dbReference type="NCBI Taxonomy" id="490188"/>
    <lineage>
        <taxon>Bacteria</taxon>
        <taxon>Pseudomonadati</taxon>
        <taxon>Pseudomonadota</taxon>
        <taxon>Gammaproteobacteria</taxon>
        <taxon>Nevskiales</taxon>
        <taxon>Nevskiaceae</taxon>
        <taxon>Hydrocarboniphaga</taxon>
    </lineage>
</organism>
<evidence type="ECO:0000313" key="9">
    <source>
        <dbReference type="Proteomes" id="UP000199758"/>
    </source>
</evidence>
<accession>A0A1M5KAP9</accession>
<dbReference type="InterPro" id="IPR017938">
    <property type="entry name" value="Riboflavin_synthase-like_b-brl"/>
</dbReference>
<dbReference type="CDD" id="cd06200">
    <property type="entry name" value="SiR_like1"/>
    <property type="match status" value="1"/>
</dbReference>
<name>A0A1M5KAP9_9GAMM</name>
<dbReference type="GO" id="GO:0010181">
    <property type="term" value="F:FMN binding"/>
    <property type="evidence" value="ECO:0007669"/>
    <property type="project" value="InterPro"/>
</dbReference>
<dbReference type="PANTHER" id="PTHR19384">
    <property type="entry name" value="NITRIC OXIDE SYNTHASE-RELATED"/>
    <property type="match status" value="1"/>
</dbReference>
<dbReference type="InterPro" id="IPR039261">
    <property type="entry name" value="FNR_nucleotide-bd"/>
</dbReference>
<dbReference type="PRINTS" id="PR00371">
    <property type="entry name" value="FPNCR"/>
</dbReference>
<dbReference type="EMBL" id="FQWZ01000001">
    <property type="protein sequence ID" value="SHG49710.1"/>
    <property type="molecule type" value="Genomic_DNA"/>
</dbReference>
<dbReference type="SUPFAM" id="SSF63380">
    <property type="entry name" value="Riboflavin synthase domain-like"/>
    <property type="match status" value="1"/>
</dbReference>
<feature type="transmembrane region" description="Helical" evidence="5">
    <location>
        <begin position="44"/>
        <end position="62"/>
    </location>
</feature>
<reference evidence="8 9" key="1">
    <citation type="submission" date="2016-11" db="EMBL/GenBank/DDBJ databases">
        <authorList>
            <person name="Jaros S."/>
            <person name="Januszkiewicz K."/>
            <person name="Wedrychowicz H."/>
        </authorList>
    </citation>
    <scope>NUCLEOTIDE SEQUENCE [LARGE SCALE GENOMIC DNA]</scope>
    <source>
        <strain evidence="8 9">CGMCC 1.7049</strain>
    </source>
</reference>
<sequence length="485" mass="53083">MSARRVPLFAVGTGLLLLLLASAAVALALWQPEGLRWRNPGVQRWIQAGSAVLGYLLLIMAGRWHRRDRVARAQGDDDCDDAVLVIHSSQSGHAVQLAQRTAAALQAAGRAASVVAIDALDAARLIRTRRALWIASTTGDGDPPDGALRFIRSVMAQPLSMATLEYGVLALGDRRYPQFCAWGRQLDQWLRERGAQALFERIDVDNADAAALERWHQQLSRLADGDPLDGWQAPPLREWQLVDRRLLNAGSSGAPCFHVALVPVGGGGADWQAGDVFALQLPGDSRVQRDYSIASLPADGAVHLLVRQTRRDDGSLGLGSGWLTQHGAIGDRLPAQIRANPRFHLPDDARPLILIGNGTGLAGLRALLKARIARGHDDNWLLFGERHAAYDVHYRAELMQWQAQGALRQLDLVFSRDGASAEYVQHRLLRDAALLRDRVQRGAAIYVCGSAHGMATGVDEVLRRVLGHDGIEQLIESGRYRRDVY</sequence>
<evidence type="ECO:0000256" key="5">
    <source>
        <dbReference type="SAM" id="Phobius"/>
    </source>
</evidence>
<proteinExistence type="predicted"/>
<keyword evidence="2" id="KW-0288">FMN</keyword>
<evidence type="ECO:0000256" key="2">
    <source>
        <dbReference type="ARBA" id="ARBA00022643"/>
    </source>
</evidence>
<dbReference type="PROSITE" id="PS51384">
    <property type="entry name" value="FAD_FR"/>
    <property type="match status" value="1"/>
</dbReference>
<evidence type="ECO:0000256" key="4">
    <source>
        <dbReference type="ARBA" id="ARBA00023797"/>
    </source>
</evidence>
<keyword evidence="3" id="KW-0813">Transport</keyword>
<dbReference type="PROSITE" id="PS50902">
    <property type="entry name" value="FLAVODOXIN_LIKE"/>
    <property type="match status" value="1"/>
</dbReference>
<evidence type="ECO:0000256" key="1">
    <source>
        <dbReference type="ARBA" id="ARBA00022630"/>
    </source>
</evidence>
<dbReference type="InterPro" id="IPR029039">
    <property type="entry name" value="Flavoprotein-like_sf"/>
</dbReference>
<dbReference type="InterPro" id="IPR017927">
    <property type="entry name" value="FAD-bd_FR_type"/>
</dbReference>
<dbReference type="InterPro" id="IPR001094">
    <property type="entry name" value="Flavdoxin-like"/>
</dbReference>
<keyword evidence="5" id="KW-1133">Transmembrane helix</keyword>
<dbReference type="SUPFAM" id="SSF52218">
    <property type="entry name" value="Flavoproteins"/>
    <property type="match status" value="1"/>
</dbReference>
<dbReference type="GO" id="GO:0003958">
    <property type="term" value="F:NADPH-hemoprotein reductase activity"/>
    <property type="evidence" value="ECO:0007669"/>
    <property type="project" value="UniProtKB-EC"/>
</dbReference>
<dbReference type="Gene3D" id="3.40.50.360">
    <property type="match status" value="1"/>
</dbReference>
<dbReference type="OrthoDB" id="9816402at2"/>
<dbReference type="PRINTS" id="PR00369">
    <property type="entry name" value="FLAVODOXIN"/>
</dbReference>